<dbReference type="InterPro" id="IPR046522">
    <property type="entry name" value="DUF6699"/>
</dbReference>
<evidence type="ECO:0000259" key="2">
    <source>
        <dbReference type="Pfam" id="PF20415"/>
    </source>
</evidence>
<dbReference type="OrthoDB" id="3265169at2759"/>
<feature type="region of interest" description="Disordered" evidence="1">
    <location>
        <begin position="479"/>
        <end position="502"/>
    </location>
</feature>
<dbReference type="Pfam" id="PF20415">
    <property type="entry name" value="DUF6699"/>
    <property type="match status" value="1"/>
</dbReference>
<accession>A0A4S8LDH9</accession>
<feature type="region of interest" description="Disordered" evidence="1">
    <location>
        <begin position="227"/>
        <end position="298"/>
    </location>
</feature>
<dbReference type="Proteomes" id="UP000297245">
    <property type="component" value="Unassembled WGS sequence"/>
</dbReference>
<protein>
    <recommendedName>
        <fullName evidence="2">DUF6699 domain-containing protein</fullName>
    </recommendedName>
</protein>
<feature type="compositionally biased region" description="Basic and acidic residues" evidence="1">
    <location>
        <begin position="417"/>
        <end position="436"/>
    </location>
</feature>
<evidence type="ECO:0000256" key="1">
    <source>
        <dbReference type="SAM" id="MobiDB-lite"/>
    </source>
</evidence>
<reference evidence="3 4" key="1">
    <citation type="journal article" date="2019" name="Nat. Ecol. Evol.">
        <title>Megaphylogeny resolves global patterns of mushroom evolution.</title>
        <authorList>
            <person name="Varga T."/>
            <person name="Krizsan K."/>
            <person name="Foldi C."/>
            <person name="Dima B."/>
            <person name="Sanchez-Garcia M."/>
            <person name="Sanchez-Ramirez S."/>
            <person name="Szollosi G.J."/>
            <person name="Szarkandi J.G."/>
            <person name="Papp V."/>
            <person name="Albert L."/>
            <person name="Andreopoulos W."/>
            <person name="Angelini C."/>
            <person name="Antonin V."/>
            <person name="Barry K.W."/>
            <person name="Bougher N.L."/>
            <person name="Buchanan P."/>
            <person name="Buyck B."/>
            <person name="Bense V."/>
            <person name="Catcheside P."/>
            <person name="Chovatia M."/>
            <person name="Cooper J."/>
            <person name="Damon W."/>
            <person name="Desjardin D."/>
            <person name="Finy P."/>
            <person name="Geml J."/>
            <person name="Haridas S."/>
            <person name="Hughes K."/>
            <person name="Justo A."/>
            <person name="Karasinski D."/>
            <person name="Kautmanova I."/>
            <person name="Kiss B."/>
            <person name="Kocsube S."/>
            <person name="Kotiranta H."/>
            <person name="LaButti K.M."/>
            <person name="Lechner B.E."/>
            <person name="Liimatainen K."/>
            <person name="Lipzen A."/>
            <person name="Lukacs Z."/>
            <person name="Mihaltcheva S."/>
            <person name="Morgado L.N."/>
            <person name="Niskanen T."/>
            <person name="Noordeloos M.E."/>
            <person name="Ohm R.A."/>
            <person name="Ortiz-Santana B."/>
            <person name="Ovrebo C."/>
            <person name="Racz N."/>
            <person name="Riley R."/>
            <person name="Savchenko A."/>
            <person name="Shiryaev A."/>
            <person name="Soop K."/>
            <person name="Spirin V."/>
            <person name="Szebenyi C."/>
            <person name="Tomsovsky M."/>
            <person name="Tulloss R.E."/>
            <person name="Uehling J."/>
            <person name="Grigoriev I.V."/>
            <person name="Vagvolgyi C."/>
            <person name="Papp T."/>
            <person name="Martin F.M."/>
            <person name="Miettinen O."/>
            <person name="Hibbett D.S."/>
            <person name="Nagy L.G."/>
        </authorList>
    </citation>
    <scope>NUCLEOTIDE SEQUENCE [LARGE SCALE GENOMIC DNA]</scope>
    <source>
        <strain evidence="3 4">CBS 962.96</strain>
    </source>
</reference>
<feature type="compositionally biased region" description="Gly residues" evidence="1">
    <location>
        <begin position="250"/>
        <end position="268"/>
    </location>
</feature>
<feature type="domain" description="DUF6699" evidence="2">
    <location>
        <begin position="676"/>
        <end position="792"/>
    </location>
</feature>
<feature type="compositionally biased region" description="Basic residues" evidence="1">
    <location>
        <begin position="281"/>
        <end position="291"/>
    </location>
</feature>
<feature type="compositionally biased region" description="Gly residues" evidence="1">
    <location>
        <begin position="44"/>
        <end position="54"/>
    </location>
</feature>
<feature type="region of interest" description="Disordered" evidence="1">
    <location>
        <begin position="416"/>
        <end position="449"/>
    </location>
</feature>
<evidence type="ECO:0000313" key="3">
    <source>
        <dbReference type="EMBL" id="THU86693.1"/>
    </source>
</evidence>
<sequence>MAWKPGQESFEMYDGMPQLVDAQTSGGGGGGGVIPPPPGATFQGGGGGGGGGGLNMSAFPGQNGGGGRRNSHASAPMPSPAFPVAPLRTRSQPQPQPYPHGGGGGGPPEPQGWNGPGADRQMQANTNFGLNAFPNFPATMNPAMGMGAQGYSPHTPYMPTPFMGPHAGGYGFPAFGGGTVGGTPYAPAFAGLPGFGGGGGGGGGSGGGNGGGGMERGLLENHREYEQFGRGGQGPPPFSAPAGYGDRHTGGGNDWGFGGITEGGGGNWFGKAAKSQERFGRGRGSRSRHRRYPDNEDDYDEGWEHLDRRHYPEERYRGEGPAMSRQQLEEMERRQREEYLMGMRRREELDHQQVETGRHWPREGGAPGFGGGGTPRFGGGGTPRFEGGGGGYDWDAMDRGGFPAGGVPGTPHVGHVGFDDLNERGRSLTRTKEVRGRSKRQGRGGGDWDLLEDLGINALSLEDFPNPDEDIEYDRLRREQKQRKKERKRAKEEQSRRHATPALAMRANSRSLSRGDGVRLGYRDPVSAEYLSEFDQARFSRALAYQQQVEAERHHQRYPRPLSWRGDYSARGGFLARVMRAPSQVQELPPDGMKRTAHGFLKFLGEEVPVPAISMDLRMNPKDTESTGAACRVNMFVTNGMSEVPISLSRPGSYAPSGVQGVYFLSIPRLGRDLTKVEMMQPACQPPTPFMRCYHPRLPWYVDIQCQPGGPGFVTVWDVLWQMWIGLQQRVGEAEYWSEEMDDDPREVEREVRATAQGRGRSRVRESMDEQYGVGRRFIGKAWRDRCWLVGLANGDEPLPPDQRAAGFSGVREKEEMMNGVKRVDFLGAEGRLRFVGLARGRGGMWEIKTERV</sequence>
<organism evidence="3 4">
    <name type="scientific">Dendrothele bispora (strain CBS 962.96)</name>
    <dbReference type="NCBI Taxonomy" id="1314807"/>
    <lineage>
        <taxon>Eukaryota</taxon>
        <taxon>Fungi</taxon>
        <taxon>Dikarya</taxon>
        <taxon>Basidiomycota</taxon>
        <taxon>Agaricomycotina</taxon>
        <taxon>Agaricomycetes</taxon>
        <taxon>Agaricomycetidae</taxon>
        <taxon>Agaricales</taxon>
        <taxon>Agaricales incertae sedis</taxon>
        <taxon>Dendrothele</taxon>
    </lineage>
</organism>
<proteinExistence type="predicted"/>
<evidence type="ECO:0000313" key="4">
    <source>
        <dbReference type="Proteomes" id="UP000297245"/>
    </source>
</evidence>
<gene>
    <name evidence="3" type="ORF">K435DRAFT_782764</name>
</gene>
<dbReference type="AlphaFoldDB" id="A0A4S8LDH9"/>
<dbReference type="EMBL" id="ML179484">
    <property type="protein sequence ID" value="THU86693.1"/>
    <property type="molecule type" value="Genomic_DNA"/>
</dbReference>
<feature type="region of interest" description="Disordered" evidence="1">
    <location>
        <begin position="44"/>
        <end position="123"/>
    </location>
</feature>
<keyword evidence="4" id="KW-1185">Reference proteome</keyword>
<name>A0A4S8LDH9_DENBC</name>